<protein>
    <submittedName>
        <fullName evidence="1">DUF1885 family protein</fullName>
    </submittedName>
</protein>
<proteinExistence type="predicted"/>
<dbReference type="EMBL" id="RHHQ01000006">
    <property type="protein sequence ID" value="RNB91086.1"/>
    <property type="molecule type" value="Genomic_DNA"/>
</dbReference>
<dbReference type="RefSeq" id="WP_122916938.1">
    <property type="nucleotide sequence ID" value="NZ_RHHQ01000006.1"/>
</dbReference>
<dbReference type="SUPFAM" id="SSF111171">
    <property type="entry name" value="Rbstp2229 protein"/>
    <property type="match status" value="1"/>
</dbReference>
<keyword evidence="2" id="KW-1185">Reference proteome</keyword>
<reference evidence="1 2" key="1">
    <citation type="submission" date="2018-10" db="EMBL/GenBank/DDBJ databases">
        <title>Phylogenomics of Brevibacillus.</title>
        <authorList>
            <person name="Dunlap C."/>
        </authorList>
    </citation>
    <scope>NUCLEOTIDE SEQUENCE [LARGE SCALE GENOMIC DNA]</scope>
    <source>
        <strain evidence="1 2">JCM 15716</strain>
    </source>
</reference>
<organism evidence="1 2">
    <name type="scientific">Brevibacillus fluminis</name>
    <dbReference type="NCBI Taxonomy" id="511487"/>
    <lineage>
        <taxon>Bacteria</taxon>
        <taxon>Bacillati</taxon>
        <taxon>Bacillota</taxon>
        <taxon>Bacilli</taxon>
        <taxon>Bacillales</taxon>
        <taxon>Paenibacillaceae</taxon>
        <taxon>Brevibacillus</taxon>
    </lineage>
</organism>
<dbReference type="AlphaFoldDB" id="A0A3M8DSE2"/>
<dbReference type="Gene3D" id="3.30.310.120">
    <property type="entry name" value="Rbstp2229 like protein"/>
    <property type="match status" value="1"/>
</dbReference>
<dbReference type="Gene3D" id="1.20.5.850">
    <property type="entry name" value="Rbstp2229 protein"/>
    <property type="match status" value="1"/>
</dbReference>
<dbReference type="Proteomes" id="UP000271031">
    <property type="component" value="Unassembled WGS sequence"/>
</dbReference>
<dbReference type="InterPro" id="IPR015062">
    <property type="entry name" value="DUF1885"/>
</dbReference>
<dbReference type="Pfam" id="PF08968">
    <property type="entry name" value="DUF1885"/>
    <property type="match status" value="1"/>
</dbReference>
<sequence>MKMKSAFIYFVDGSTAQTATIPDVKAKFKRYTDMTQKTGEQLGWGYAEAAFPYVVEDRPEGADQWFLLKGKDPKEYKYMVVGVGSKEADGKEKHYIQVAIPESATNGDMSKANEYCRYLAREFKAELHLFNGRIQYFQPRKP</sequence>
<comment type="caution">
    <text evidence="1">The sequence shown here is derived from an EMBL/GenBank/DDBJ whole genome shotgun (WGS) entry which is preliminary data.</text>
</comment>
<dbReference type="OrthoDB" id="2966171at2"/>
<accession>A0A3M8DSE2</accession>
<dbReference type="InterPro" id="IPR036294">
    <property type="entry name" value="Rbstp2229-like_sf"/>
</dbReference>
<gene>
    <name evidence="1" type="ORF">EDM56_05725</name>
</gene>
<name>A0A3M8DSE2_9BACL</name>
<evidence type="ECO:0000313" key="2">
    <source>
        <dbReference type="Proteomes" id="UP000271031"/>
    </source>
</evidence>
<evidence type="ECO:0000313" key="1">
    <source>
        <dbReference type="EMBL" id="RNB91086.1"/>
    </source>
</evidence>